<dbReference type="Gene3D" id="2.60.120.330">
    <property type="entry name" value="B-lactam Antibiotic, Isopenicillin N Synthase, Chain"/>
    <property type="match status" value="1"/>
</dbReference>
<dbReference type="EMBL" id="VLTL01000036">
    <property type="protein sequence ID" value="KAA0167030.1"/>
    <property type="molecule type" value="Genomic_DNA"/>
</dbReference>
<accession>A0A5A8CND6</accession>
<evidence type="ECO:0000313" key="5">
    <source>
        <dbReference type="EMBL" id="KAA0154606.1"/>
    </source>
</evidence>
<sequence length="245" mass="27025">MAAVSKGGIVRFASKARPFPSLLCVPGLYQRPVWPTESIPWMGALRAAIPDIVAEYKAVAEAGTLQNDYSLKDGEATLHKAGSTAEPDVSDAGRWEWLSYVQQGRRNAAFAAECPRTVEALESIPDFMPSAGAMPFSYAFFSVMHPGTAIESHFGPTNARLRVHVPIIVPDGEQAKLTIAGEELPWREGEPVVFDDSFEHAARNDSPAQERVLLLFDIWHPHLSRSERESMCAMFDDARQKGWLS</sequence>
<dbReference type="Proteomes" id="UP000324907">
    <property type="component" value="Unassembled WGS sequence"/>
</dbReference>
<keyword evidence="2" id="KW-0223">Dioxygenase</keyword>
<proteinExistence type="inferred from homology"/>
<evidence type="ECO:0000256" key="2">
    <source>
        <dbReference type="ARBA" id="ARBA00022964"/>
    </source>
</evidence>
<name>A0A5A8CND6_CAFRO</name>
<dbReference type="Proteomes" id="UP000325113">
    <property type="component" value="Unassembled WGS sequence"/>
</dbReference>
<reference evidence="8 9" key="1">
    <citation type="submission" date="2019-07" db="EMBL/GenBank/DDBJ databases">
        <title>Genomes of Cafeteria roenbergensis.</title>
        <authorList>
            <person name="Fischer M.G."/>
            <person name="Hackl T."/>
            <person name="Roman M."/>
        </authorList>
    </citation>
    <scope>NUCLEOTIDE SEQUENCE [LARGE SCALE GENOMIC DNA]</scope>
    <source>
        <strain evidence="5 10">Cflag</strain>
        <strain evidence="7 8">E4-10P</strain>
        <strain evidence="6 9">RCC970-E3</strain>
    </source>
</reference>
<dbReference type="GO" id="GO:0051213">
    <property type="term" value="F:dioxygenase activity"/>
    <property type="evidence" value="ECO:0007669"/>
    <property type="project" value="UniProtKB-KW"/>
</dbReference>
<evidence type="ECO:0000313" key="6">
    <source>
        <dbReference type="EMBL" id="KAA0167030.1"/>
    </source>
</evidence>
<protein>
    <recommendedName>
        <fullName evidence="4">Aspartyl/asparaginy/proline hydroxylase domain-containing protein</fullName>
    </recommendedName>
</protein>
<evidence type="ECO:0000256" key="3">
    <source>
        <dbReference type="ARBA" id="ARBA00023002"/>
    </source>
</evidence>
<organism evidence="5 10">
    <name type="scientific">Cafeteria roenbergensis</name>
    <name type="common">Marine flagellate</name>
    <dbReference type="NCBI Taxonomy" id="33653"/>
    <lineage>
        <taxon>Eukaryota</taxon>
        <taxon>Sar</taxon>
        <taxon>Stramenopiles</taxon>
        <taxon>Bigyra</taxon>
        <taxon>Opalozoa</taxon>
        <taxon>Bicosoecida</taxon>
        <taxon>Cafeteriaceae</taxon>
        <taxon>Cafeteria</taxon>
    </lineage>
</organism>
<gene>
    <name evidence="7" type="ORF">FNF27_01515</name>
    <name evidence="6" type="ORF">FNF28_02953</name>
    <name evidence="5" type="ORF">FNF31_06261</name>
</gene>
<dbReference type="InterPro" id="IPR051821">
    <property type="entry name" value="Asp/Asn_beta-hydroxylase"/>
</dbReference>
<dbReference type="Pfam" id="PF05118">
    <property type="entry name" value="Asp_Arg_Hydrox"/>
    <property type="match status" value="1"/>
</dbReference>
<evidence type="ECO:0000313" key="7">
    <source>
        <dbReference type="EMBL" id="KAA0177186.1"/>
    </source>
</evidence>
<evidence type="ECO:0000256" key="1">
    <source>
        <dbReference type="ARBA" id="ARBA00007730"/>
    </source>
</evidence>
<comment type="caution">
    <text evidence="5">The sequence shown here is derived from an EMBL/GenBank/DDBJ whole genome shotgun (WGS) entry which is preliminary data.</text>
</comment>
<dbReference type="GO" id="GO:0016020">
    <property type="term" value="C:membrane"/>
    <property type="evidence" value="ECO:0007669"/>
    <property type="project" value="TreeGrafter"/>
</dbReference>
<evidence type="ECO:0000313" key="10">
    <source>
        <dbReference type="Proteomes" id="UP000325113"/>
    </source>
</evidence>
<dbReference type="AlphaFoldDB" id="A0A5A8CND6"/>
<dbReference type="EMBL" id="VLTO01000005">
    <property type="protein sequence ID" value="KAA0177186.1"/>
    <property type="molecule type" value="Genomic_DNA"/>
</dbReference>
<dbReference type="SUPFAM" id="SSF51197">
    <property type="entry name" value="Clavaminate synthase-like"/>
    <property type="match status" value="1"/>
</dbReference>
<dbReference type="OrthoDB" id="438431at2759"/>
<evidence type="ECO:0000259" key="4">
    <source>
        <dbReference type="Pfam" id="PF05118"/>
    </source>
</evidence>
<dbReference type="PANTHER" id="PTHR46332">
    <property type="entry name" value="ASPARTATE BETA-HYDROXYLASE DOMAIN-CONTAINING PROTEIN 2"/>
    <property type="match status" value="1"/>
</dbReference>
<keyword evidence="3" id="KW-0560">Oxidoreductase</keyword>
<evidence type="ECO:0000313" key="9">
    <source>
        <dbReference type="Proteomes" id="UP000324907"/>
    </source>
</evidence>
<dbReference type="InterPro" id="IPR027443">
    <property type="entry name" value="IPNS-like_sf"/>
</dbReference>
<dbReference type="Proteomes" id="UP000322899">
    <property type="component" value="Unassembled WGS sequence"/>
</dbReference>
<dbReference type="EMBL" id="VLTM01000092">
    <property type="protein sequence ID" value="KAA0154606.1"/>
    <property type="molecule type" value="Genomic_DNA"/>
</dbReference>
<dbReference type="InterPro" id="IPR007803">
    <property type="entry name" value="Asp/Arg/Pro-Hydrxlase"/>
</dbReference>
<feature type="domain" description="Aspartyl/asparaginy/proline hydroxylase" evidence="4">
    <location>
        <begin position="50"/>
        <end position="221"/>
    </location>
</feature>
<evidence type="ECO:0000313" key="8">
    <source>
        <dbReference type="Proteomes" id="UP000322899"/>
    </source>
</evidence>
<comment type="similarity">
    <text evidence="1">Belongs to the aspartyl/asparaginyl beta-hydroxylase family.</text>
</comment>
<dbReference type="PANTHER" id="PTHR46332:SF5">
    <property type="entry name" value="ASPARTATE BETA-HYDROXYLASE DOMAIN CONTAINING 2"/>
    <property type="match status" value="1"/>
</dbReference>